<proteinExistence type="predicted"/>
<evidence type="ECO:0000256" key="2">
    <source>
        <dbReference type="ARBA" id="ARBA00022605"/>
    </source>
</evidence>
<dbReference type="Pfam" id="PF02882">
    <property type="entry name" value="THF_DHG_CYH_C"/>
    <property type="match status" value="1"/>
</dbReference>
<keyword evidence="2" id="KW-0028">Amino-acid biosynthesis</keyword>
<dbReference type="Proteomes" id="UP001207252">
    <property type="component" value="Unassembled WGS sequence"/>
</dbReference>
<evidence type="ECO:0000259" key="3">
    <source>
        <dbReference type="Pfam" id="PF02882"/>
    </source>
</evidence>
<evidence type="ECO:0000313" key="4">
    <source>
        <dbReference type="EMBL" id="MCV3753944.1"/>
    </source>
</evidence>
<name>A0ABT3BNX8_9BACT</name>
<reference evidence="4 5" key="1">
    <citation type="journal article" date="2020" name="Int. J. Syst. Evol. Microbiol.">
        <title>Ureaplasma miroungigenitalium sp. nov. isolated from northern elephant seals (Mirounga angustirostris) and Ureaplasma zalophigenitalium sp. nov. isolated from California sea lions (Zalophus californianus).</title>
        <authorList>
            <person name="Volokhov D.V."/>
            <person name="Gulland F.M."/>
            <person name="Gao Y."/>
            <person name="Chizhikov V.E."/>
        </authorList>
    </citation>
    <scope>NUCLEOTIDE SEQUENCE [LARGE SCALE GENOMIC DNA]</scope>
    <source>
        <strain evidence="4 5">CSL7644-GEN</strain>
    </source>
</reference>
<comment type="caution">
    <text evidence="4">The sequence shown here is derived from an EMBL/GenBank/DDBJ whole genome shotgun (WGS) entry which is preliminary data.</text>
</comment>
<dbReference type="RefSeq" id="WP_263817745.1">
    <property type="nucleotide sequence ID" value="NZ_JAOXHJ010000001.1"/>
</dbReference>
<dbReference type="InterPro" id="IPR036291">
    <property type="entry name" value="NAD(P)-bd_dom_sf"/>
</dbReference>
<dbReference type="InterPro" id="IPR020631">
    <property type="entry name" value="THF_DH/CycHdrlase_NAD-bd_dom"/>
</dbReference>
<dbReference type="Gene3D" id="3.40.50.10860">
    <property type="entry name" value="Leucine Dehydrogenase, chain A, domain 1"/>
    <property type="match status" value="1"/>
</dbReference>
<keyword evidence="5" id="KW-1185">Reference proteome</keyword>
<dbReference type="PANTHER" id="PTHR48099">
    <property type="entry name" value="C-1-TETRAHYDROFOLATE SYNTHASE, CYTOPLASMIC-RELATED"/>
    <property type="match status" value="1"/>
</dbReference>
<dbReference type="EC" id="3.5.4.9" evidence="1"/>
<organism evidence="4 5">
    <name type="scientific">Ureaplasma zalophigenitalium</name>
    <dbReference type="NCBI Taxonomy" id="907723"/>
    <lineage>
        <taxon>Bacteria</taxon>
        <taxon>Bacillati</taxon>
        <taxon>Mycoplasmatota</taxon>
        <taxon>Mycoplasmoidales</taxon>
        <taxon>Mycoplasmoidaceae</taxon>
        <taxon>Ureaplasma</taxon>
    </lineage>
</organism>
<evidence type="ECO:0000313" key="5">
    <source>
        <dbReference type="Proteomes" id="UP001207252"/>
    </source>
</evidence>
<dbReference type="Gene3D" id="3.40.50.720">
    <property type="entry name" value="NAD(P)-binding Rossmann-like Domain"/>
    <property type="match status" value="1"/>
</dbReference>
<dbReference type="PANTHER" id="PTHR48099:SF5">
    <property type="entry name" value="C-1-TETRAHYDROFOLATE SYNTHASE, CYTOPLASMIC"/>
    <property type="match status" value="1"/>
</dbReference>
<gene>
    <name evidence="4" type="ORF">OF365_00975</name>
</gene>
<dbReference type="SUPFAM" id="SSF51735">
    <property type="entry name" value="NAD(P)-binding Rossmann-fold domains"/>
    <property type="match status" value="1"/>
</dbReference>
<protein>
    <recommendedName>
        <fullName evidence="1">methenyltetrahydrofolate cyclohydrolase</fullName>
        <ecNumber evidence="1">3.5.4.9</ecNumber>
    </recommendedName>
</protein>
<dbReference type="EMBL" id="JAOXHJ010000001">
    <property type="protein sequence ID" value="MCV3753944.1"/>
    <property type="molecule type" value="Genomic_DNA"/>
</dbReference>
<feature type="domain" description="Tetrahydrofolate dehydrogenase/cyclohydrolase NAD(P)-binding" evidence="3">
    <location>
        <begin position="131"/>
        <end position="269"/>
    </location>
</feature>
<sequence>MKQIINDLFIKLNNELDSQRKDHQKIIHIFYDSFFVSRNSLYLRVKEKYANQLGIPLRFYDLALFRQKNDLYVLMEKIHKENGFIFYELPIRQEIKTNLALWSYLTLSNDIDGLHTYQYLNNNRDAIIYYPATVLAVCALFNKIEPKLKKRPILCVLGRGEHLGRYLHTLLKDDFAETYLIGRDNLETKTILKKADCVIACINQAHAYDITDLKDHSFLIDVTLEENEHQIQGAFKYNLDYQQKHAIKVSPSPGGVGKLTTLCLFLNYYKK</sequence>
<accession>A0ABT3BNX8</accession>
<dbReference type="PRINTS" id="PR00085">
    <property type="entry name" value="THFDHDRGNASE"/>
</dbReference>
<dbReference type="InterPro" id="IPR000672">
    <property type="entry name" value="THF_DH/CycHdrlase"/>
</dbReference>
<evidence type="ECO:0000256" key="1">
    <source>
        <dbReference type="ARBA" id="ARBA00012776"/>
    </source>
</evidence>